<sequence length="181" mass="19060">MQLPRDVMIPSSAGFPHSSSIAASCLSIPSGVAQVPLSAALATGRAELASPAGEGAGPSMRRETQLARRPGPAVQSARRWGRGDALGRHVFRVVSPRTLPSALPAFSLLFLRAFASFLFASRVHTPRVLRLHSSHLGSSPHPPPVSRLVSSLTRVLRLPSSHLASSPHPSRVSTAFAVDTS</sequence>
<evidence type="ECO:0000256" key="1">
    <source>
        <dbReference type="SAM" id="MobiDB-lite"/>
    </source>
</evidence>
<protein>
    <submittedName>
        <fullName evidence="2">Uncharacterized protein</fullName>
    </submittedName>
</protein>
<reference evidence="2 3" key="1">
    <citation type="journal article" date="2024" name="Microbiol. Resour. Announc.">
        <title>Genome annotations for the ascomycete fungi Trichoderma harzianum, Trichoderma aggressivum, and Purpureocillium lilacinum.</title>
        <authorList>
            <person name="Beijen E.P.W."/>
            <person name="Ohm R.A."/>
        </authorList>
    </citation>
    <scope>NUCLEOTIDE SEQUENCE [LARGE SCALE GENOMIC DNA]</scope>
    <source>
        <strain evidence="2 3">CBS 150709</strain>
    </source>
</reference>
<evidence type="ECO:0000313" key="3">
    <source>
        <dbReference type="Proteomes" id="UP001287286"/>
    </source>
</evidence>
<feature type="region of interest" description="Disordered" evidence="1">
    <location>
        <begin position="162"/>
        <end position="181"/>
    </location>
</feature>
<dbReference type="PROSITE" id="PS51257">
    <property type="entry name" value="PROKAR_LIPOPROTEIN"/>
    <property type="match status" value="1"/>
</dbReference>
<evidence type="ECO:0000313" key="2">
    <source>
        <dbReference type="EMBL" id="KAK4093979.1"/>
    </source>
</evidence>
<proteinExistence type="predicted"/>
<feature type="compositionally biased region" description="Low complexity" evidence="1">
    <location>
        <begin position="162"/>
        <end position="171"/>
    </location>
</feature>
<keyword evidence="3" id="KW-1185">Reference proteome</keyword>
<name>A0ABR0CCF3_PURLI</name>
<feature type="region of interest" description="Disordered" evidence="1">
    <location>
        <begin position="49"/>
        <end position="79"/>
    </location>
</feature>
<accession>A0ABR0CCF3</accession>
<dbReference type="EMBL" id="JAWRVI010000004">
    <property type="protein sequence ID" value="KAK4093979.1"/>
    <property type="molecule type" value="Genomic_DNA"/>
</dbReference>
<gene>
    <name evidence="2" type="ORF">Purlil1_1470</name>
</gene>
<organism evidence="2 3">
    <name type="scientific">Purpureocillium lilacinum</name>
    <name type="common">Paecilomyces lilacinus</name>
    <dbReference type="NCBI Taxonomy" id="33203"/>
    <lineage>
        <taxon>Eukaryota</taxon>
        <taxon>Fungi</taxon>
        <taxon>Dikarya</taxon>
        <taxon>Ascomycota</taxon>
        <taxon>Pezizomycotina</taxon>
        <taxon>Sordariomycetes</taxon>
        <taxon>Hypocreomycetidae</taxon>
        <taxon>Hypocreales</taxon>
        <taxon>Ophiocordycipitaceae</taxon>
        <taxon>Purpureocillium</taxon>
    </lineage>
</organism>
<dbReference type="Proteomes" id="UP001287286">
    <property type="component" value="Unassembled WGS sequence"/>
</dbReference>
<comment type="caution">
    <text evidence="2">The sequence shown here is derived from an EMBL/GenBank/DDBJ whole genome shotgun (WGS) entry which is preliminary data.</text>
</comment>